<evidence type="ECO:0000256" key="1">
    <source>
        <dbReference type="SAM" id="MobiDB-lite"/>
    </source>
</evidence>
<feature type="region of interest" description="Disordered" evidence="1">
    <location>
        <begin position="58"/>
        <end position="106"/>
    </location>
</feature>
<accession>A0ABN8ITD8</accession>
<gene>
    <name evidence="2" type="ORF">IPOD504_LOCUS11218</name>
</gene>
<reference evidence="2" key="1">
    <citation type="submission" date="2022-03" db="EMBL/GenBank/DDBJ databases">
        <authorList>
            <person name="Martin H S."/>
        </authorList>
    </citation>
    <scope>NUCLEOTIDE SEQUENCE</scope>
</reference>
<organism evidence="2 3">
    <name type="scientific">Iphiclides podalirius</name>
    <name type="common">scarce swallowtail</name>
    <dbReference type="NCBI Taxonomy" id="110791"/>
    <lineage>
        <taxon>Eukaryota</taxon>
        <taxon>Metazoa</taxon>
        <taxon>Ecdysozoa</taxon>
        <taxon>Arthropoda</taxon>
        <taxon>Hexapoda</taxon>
        <taxon>Insecta</taxon>
        <taxon>Pterygota</taxon>
        <taxon>Neoptera</taxon>
        <taxon>Endopterygota</taxon>
        <taxon>Lepidoptera</taxon>
        <taxon>Glossata</taxon>
        <taxon>Ditrysia</taxon>
        <taxon>Papilionoidea</taxon>
        <taxon>Papilionidae</taxon>
        <taxon>Papilioninae</taxon>
        <taxon>Iphiclides</taxon>
    </lineage>
</organism>
<name>A0ABN8ITD8_9NEOP</name>
<dbReference type="Proteomes" id="UP000837857">
    <property type="component" value="Chromosome 27"/>
</dbReference>
<evidence type="ECO:0000313" key="3">
    <source>
        <dbReference type="Proteomes" id="UP000837857"/>
    </source>
</evidence>
<proteinExistence type="predicted"/>
<sequence>MGGGGGGGFGRTPGRVAGAGCQREISRAVKSVELSVRRHATSVVRPAARRDLRARVVYRQRPSHAARRQPPRPPLHLGLQHRPGLPTTSLNDARLAPFDTVLRAQP</sequence>
<feature type="compositionally biased region" description="Gly residues" evidence="1">
    <location>
        <begin position="1"/>
        <end position="11"/>
    </location>
</feature>
<feature type="non-terminal residue" evidence="2">
    <location>
        <position position="106"/>
    </location>
</feature>
<feature type="compositionally biased region" description="Basic residues" evidence="1">
    <location>
        <begin position="58"/>
        <end position="70"/>
    </location>
</feature>
<evidence type="ECO:0000313" key="2">
    <source>
        <dbReference type="EMBL" id="CAH2060883.1"/>
    </source>
</evidence>
<dbReference type="EMBL" id="OW152839">
    <property type="protein sequence ID" value="CAH2060883.1"/>
    <property type="molecule type" value="Genomic_DNA"/>
</dbReference>
<feature type="region of interest" description="Disordered" evidence="1">
    <location>
        <begin position="1"/>
        <end position="20"/>
    </location>
</feature>
<keyword evidence="3" id="KW-1185">Reference proteome</keyword>
<protein>
    <submittedName>
        <fullName evidence="2">Uncharacterized protein</fullName>
    </submittedName>
</protein>